<gene>
    <name evidence="2" type="ORF">DPMN_190428</name>
</gene>
<proteinExistence type="predicted"/>
<protein>
    <submittedName>
        <fullName evidence="2">Uncharacterized protein</fullName>
    </submittedName>
</protein>
<accession>A0A9D4DUY8</accession>
<keyword evidence="1" id="KW-1133">Transmembrane helix</keyword>
<comment type="caution">
    <text evidence="2">The sequence shown here is derived from an EMBL/GenBank/DDBJ whole genome shotgun (WGS) entry which is preliminary data.</text>
</comment>
<dbReference type="AlphaFoldDB" id="A0A9D4DUY8"/>
<reference evidence="2" key="2">
    <citation type="submission" date="2020-11" db="EMBL/GenBank/DDBJ databases">
        <authorList>
            <person name="McCartney M.A."/>
            <person name="Auch B."/>
            <person name="Kono T."/>
            <person name="Mallez S."/>
            <person name="Becker A."/>
            <person name="Gohl D.M."/>
            <person name="Silverstein K.A.T."/>
            <person name="Koren S."/>
            <person name="Bechman K.B."/>
            <person name="Herman A."/>
            <person name="Abrahante J.E."/>
            <person name="Garbe J."/>
        </authorList>
    </citation>
    <scope>NUCLEOTIDE SEQUENCE</scope>
    <source>
        <strain evidence="2">Duluth1</strain>
        <tissue evidence="2">Whole animal</tissue>
    </source>
</reference>
<evidence type="ECO:0000256" key="1">
    <source>
        <dbReference type="SAM" id="Phobius"/>
    </source>
</evidence>
<keyword evidence="3" id="KW-1185">Reference proteome</keyword>
<evidence type="ECO:0000313" key="2">
    <source>
        <dbReference type="EMBL" id="KAH3755728.1"/>
    </source>
</evidence>
<feature type="transmembrane region" description="Helical" evidence="1">
    <location>
        <begin position="19"/>
        <end position="39"/>
    </location>
</feature>
<keyword evidence="1" id="KW-0472">Membrane</keyword>
<keyword evidence="1" id="KW-0812">Transmembrane</keyword>
<evidence type="ECO:0000313" key="3">
    <source>
        <dbReference type="Proteomes" id="UP000828390"/>
    </source>
</evidence>
<sequence>MLDVSGAIYMHHCDIEKMIPIYLIVRGVVPLLFGSLIAYSSRRRDEDENVVFGPLDRLCCAIQW</sequence>
<reference evidence="2" key="1">
    <citation type="journal article" date="2019" name="bioRxiv">
        <title>The Genome of the Zebra Mussel, Dreissena polymorpha: A Resource for Invasive Species Research.</title>
        <authorList>
            <person name="McCartney M.A."/>
            <person name="Auch B."/>
            <person name="Kono T."/>
            <person name="Mallez S."/>
            <person name="Zhang Y."/>
            <person name="Obille A."/>
            <person name="Becker A."/>
            <person name="Abrahante J.E."/>
            <person name="Garbe J."/>
            <person name="Badalamenti J.P."/>
            <person name="Herman A."/>
            <person name="Mangelson H."/>
            <person name="Liachko I."/>
            <person name="Sullivan S."/>
            <person name="Sone E.D."/>
            <person name="Koren S."/>
            <person name="Silverstein K.A.T."/>
            <person name="Beckman K.B."/>
            <person name="Gohl D.M."/>
        </authorList>
    </citation>
    <scope>NUCLEOTIDE SEQUENCE</scope>
    <source>
        <strain evidence="2">Duluth1</strain>
        <tissue evidence="2">Whole animal</tissue>
    </source>
</reference>
<dbReference type="Proteomes" id="UP000828390">
    <property type="component" value="Unassembled WGS sequence"/>
</dbReference>
<dbReference type="EMBL" id="JAIWYP010000010">
    <property type="protein sequence ID" value="KAH3755728.1"/>
    <property type="molecule type" value="Genomic_DNA"/>
</dbReference>
<organism evidence="2 3">
    <name type="scientific">Dreissena polymorpha</name>
    <name type="common">Zebra mussel</name>
    <name type="synonym">Mytilus polymorpha</name>
    <dbReference type="NCBI Taxonomy" id="45954"/>
    <lineage>
        <taxon>Eukaryota</taxon>
        <taxon>Metazoa</taxon>
        <taxon>Spiralia</taxon>
        <taxon>Lophotrochozoa</taxon>
        <taxon>Mollusca</taxon>
        <taxon>Bivalvia</taxon>
        <taxon>Autobranchia</taxon>
        <taxon>Heteroconchia</taxon>
        <taxon>Euheterodonta</taxon>
        <taxon>Imparidentia</taxon>
        <taxon>Neoheterodontei</taxon>
        <taxon>Myida</taxon>
        <taxon>Dreissenoidea</taxon>
        <taxon>Dreissenidae</taxon>
        <taxon>Dreissena</taxon>
    </lineage>
</organism>
<name>A0A9D4DUY8_DREPO</name>